<sequence>MASAANHHSDGHPHNYTMMQAFEWYTPGGGNHWKWLGDNAERFADIGITALWIPPPTKASSGESTGYDVYDLWDIGEFEHPRDKKAGVEPPNRTKYGTRQELEEAMKKLRAKGISIYVDAVLNHKAGADECQLFKAREVDRDNRSKLVTEAYDIEGWTKFTFPGRQGKYSKLEWGFEHFTGVDWDQKGQKSAIFRIEGDGKTWARDVDGEHGNYDYLMASDVDHAHPEVKEDLLNWGAWMMRTFPISGFRFDAVKHMSRGFVCDFVKHVRQEARKMREEQGKEAVDENQGPIAFSVGEFWKDSLDACLKYLGEFGDEQFSLFDAPLHYNFKEAGDAGKDYDLRKVFDGTIVQARPIDAVTLVENHDTQAGQALESTVSPTFKPLAYAIILLRQDGYPCVFLGDLDGCHGDGSNQPPPAPPTSDLSKLIKARKCFAYGEQKDYWDHASCVGWVRVGDVPESHVDTPGAGHDGCAVVLCVGQEEGKKWMEVGKRHAGQVYVDALGWKQGEVKVNQEGWAEFTCHPQSCSVWVSKEAKEKYGF</sequence>
<keyword evidence="2" id="KW-1185">Reference proteome</keyword>
<proteinExistence type="predicted"/>
<gene>
    <name evidence="1" type="ORF">IE53DRAFT_371669</name>
</gene>
<organism evidence="1 2">
    <name type="scientific">Violaceomyces palustris</name>
    <dbReference type="NCBI Taxonomy" id="1673888"/>
    <lineage>
        <taxon>Eukaryota</taxon>
        <taxon>Fungi</taxon>
        <taxon>Dikarya</taxon>
        <taxon>Basidiomycota</taxon>
        <taxon>Ustilaginomycotina</taxon>
        <taxon>Ustilaginomycetes</taxon>
        <taxon>Violaceomycetales</taxon>
        <taxon>Violaceomycetaceae</taxon>
        <taxon>Violaceomyces</taxon>
    </lineage>
</organism>
<dbReference type="Proteomes" id="UP000245626">
    <property type="component" value="Unassembled WGS sequence"/>
</dbReference>
<accession>A0ACD0NMZ7</accession>
<dbReference type="EMBL" id="KZ820513">
    <property type="protein sequence ID" value="PWN47179.1"/>
    <property type="molecule type" value="Genomic_DNA"/>
</dbReference>
<name>A0ACD0NMZ7_9BASI</name>
<reference evidence="1 2" key="1">
    <citation type="journal article" date="2018" name="Mol. Biol. Evol.">
        <title>Broad Genomic Sampling Reveals a Smut Pathogenic Ancestry of the Fungal Clade Ustilaginomycotina.</title>
        <authorList>
            <person name="Kijpornyongpan T."/>
            <person name="Mondo S.J."/>
            <person name="Barry K."/>
            <person name="Sandor L."/>
            <person name="Lee J."/>
            <person name="Lipzen A."/>
            <person name="Pangilinan J."/>
            <person name="LaButti K."/>
            <person name="Hainaut M."/>
            <person name="Henrissat B."/>
            <person name="Grigoriev I.V."/>
            <person name="Spatafora J.W."/>
            <person name="Aime M.C."/>
        </authorList>
    </citation>
    <scope>NUCLEOTIDE SEQUENCE [LARGE SCALE GENOMIC DNA]</scope>
    <source>
        <strain evidence="1 2">SA 807</strain>
    </source>
</reference>
<protein>
    <submittedName>
        <fullName evidence="1">Alpha-amylase</fullName>
    </submittedName>
</protein>
<evidence type="ECO:0000313" key="2">
    <source>
        <dbReference type="Proteomes" id="UP000245626"/>
    </source>
</evidence>
<evidence type="ECO:0000313" key="1">
    <source>
        <dbReference type="EMBL" id="PWN47179.1"/>
    </source>
</evidence>